<name>M6ZTU8_LEPIR</name>
<protein>
    <recommendedName>
        <fullName evidence="3">STAS domain-containing protein</fullName>
    </recommendedName>
</protein>
<keyword evidence="1" id="KW-0175">Coiled coil</keyword>
<dbReference type="EMBL" id="AKWN02000021">
    <property type="protein sequence ID" value="EMP09496.1"/>
    <property type="molecule type" value="Genomic_DNA"/>
</dbReference>
<sequence>MNIDLQDLQNIPDYRVILVLLLFLLSIVYRYGKDLKVIFSWASSKIFDKSNAKIEALLKEIETLLKENESWRQRLEEIQLYVKSNQATLENHAGILEHPSKVFAESQKITFRFADRLRVSDFHRFPDFLRLLEDRVRMIPFADQNLTLDLTGVESFNSKSLSALHEIFNRIGTNNGIRLTLLFDKSNKEHVRIANNFKKIESDLPTDSAVACLIESKHANNEKPKSKKRRGA</sequence>
<evidence type="ECO:0000256" key="2">
    <source>
        <dbReference type="SAM" id="Phobius"/>
    </source>
</evidence>
<evidence type="ECO:0000256" key="1">
    <source>
        <dbReference type="SAM" id="Coils"/>
    </source>
</evidence>
<keyword evidence="2" id="KW-0812">Transmembrane</keyword>
<dbReference type="BioCyc" id="LINT1193029:G11R4-1125-MONOMER"/>
<comment type="caution">
    <text evidence="4">The sequence shown here is derived from an EMBL/GenBank/DDBJ whole genome shotgun (WGS) entry which is preliminary data.</text>
</comment>
<feature type="domain" description="STAS" evidence="3">
    <location>
        <begin position="121"/>
        <end position="181"/>
    </location>
</feature>
<keyword evidence="2" id="KW-1133">Transmembrane helix</keyword>
<evidence type="ECO:0000313" key="4">
    <source>
        <dbReference type="EMBL" id="EMP09496.1"/>
    </source>
</evidence>
<dbReference type="InterPro" id="IPR002645">
    <property type="entry name" value="STAS_dom"/>
</dbReference>
<gene>
    <name evidence="4" type="ORF">LEP1GSC124_1584</name>
</gene>
<accession>M6ZTU8</accession>
<dbReference type="Proteomes" id="UP000012117">
    <property type="component" value="Unassembled WGS sequence"/>
</dbReference>
<feature type="transmembrane region" description="Helical" evidence="2">
    <location>
        <begin position="14"/>
        <end position="32"/>
    </location>
</feature>
<keyword evidence="2" id="KW-0472">Membrane</keyword>
<organism evidence="4 5">
    <name type="scientific">Leptospira interrogans serovar Pyrogenes str. 200701872</name>
    <dbReference type="NCBI Taxonomy" id="1193029"/>
    <lineage>
        <taxon>Bacteria</taxon>
        <taxon>Pseudomonadati</taxon>
        <taxon>Spirochaetota</taxon>
        <taxon>Spirochaetia</taxon>
        <taxon>Leptospirales</taxon>
        <taxon>Leptospiraceae</taxon>
        <taxon>Leptospira</taxon>
    </lineage>
</organism>
<proteinExistence type="predicted"/>
<reference evidence="4 5" key="1">
    <citation type="submission" date="2013-01" db="EMBL/GenBank/DDBJ databases">
        <authorList>
            <person name="Harkins D.M."/>
            <person name="Durkin A.S."/>
            <person name="Brinkac L.M."/>
            <person name="Haft D.H."/>
            <person name="Selengut J.D."/>
            <person name="Sanka R."/>
            <person name="DePew J."/>
            <person name="Purushe J."/>
            <person name="Picardeau M."/>
            <person name="Werts C."/>
            <person name="Goarant C."/>
            <person name="Vinetz J.M."/>
            <person name="Sutton G.G."/>
            <person name="Nierman W.C."/>
            <person name="Fouts D.E."/>
        </authorList>
    </citation>
    <scope>NUCLEOTIDE SEQUENCE [LARGE SCALE GENOMIC DNA]</scope>
    <source>
        <strain evidence="4 5">200701872</strain>
    </source>
</reference>
<evidence type="ECO:0000313" key="5">
    <source>
        <dbReference type="Proteomes" id="UP000012117"/>
    </source>
</evidence>
<evidence type="ECO:0000259" key="3">
    <source>
        <dbReference type="PROSITE" id="PS50801"/>
    </source>
</evidence>
<dbReference type="PROSITE" id="PS50801">
    <property type="entry name" value="STAS"/>
    <property type="match status" value="1"/>
</dbReference>
<dbReference type="AlphaFoldDB" id="M6ZTU8"/>
<feature type="coiled-coil region" evidence="1">
    <location>
        <begin position="47"/>
        <end position="81"/>
    </location>
</feature>